<sequence>MAFRAYVLQNDVSVDLSRPVTIEELSALGLKVVTFNDSQDPEQAAQKLVQEWGYPLEKKDCVAPFDLRQDAVNSPEISNLLVQLVQLIENPTFALPVEVAAFVSHSSMYLDVEDIKSKRWIRIYLGPGQLYRLSAGLKFRVLLTDQNRNHVGTVFCKNGISSVVGIIPEKDLDNHAARQAYLNSIEMV</sequence>
<reference evidence="1 2" key="1">
    <citation type="submission" date="2014-04" db="EMBL/GenBank/DDBJ databases">
        <title>Evolutionary Origins and Diversification of the Mycorrhizal Mutualists.</title>
        <authorList>
            <consortium name="DOE Joint Genome Institute"/>
            <consortium name="Mycorrhizal Genomics Consortium"/>
            <person name="Kohler A."/>
            <person name="Kuo A."/>
            <person name="Nagy L.G."/>
            <person name="Floudas D."/>
            <person name="Copeland A."/>
            <person name="Barry K.W."/>
            <person name="Cichocki N."/>
            <person name="Veneault-Fourrey C."/>
            <person name="LaButti K."/>
            <person name="Lindquist E.A."/>
            <person name="Lipzen A."/>
            <person name="Lundell T."/>
            <person name="Morin E."/>
            <person name="Murat C."/>
            <person name="Riley R."/>
            <person name="Ohm R."/>
            <person name="Sun H."/>
            <person name="Tunlid A."/>
            <person name="Henrissat B."/>
            <person name="Grigoriev I.V."/>
            <person name="Hibbett D.S."/>
            <person name="Martin F."/>
        </authorList>
    </citation>
    <scope>NUCLEOTIDE SEQUENCE [LARGE SCALE GENOMIC DNA]</scope>
    <source>
        <strain evidence="1 2">FD-317 M1</strain>
    </source>
</reference>
<dbReference type="HOGENOM" id="CLU_1447855_0_0_1"/>
<name>A0A0D0C3X8_9AGAR</name>
<dbReference type="EMBL" id="KN834766">
    <property type="protein sequence ID" value="KIK62876.1"/>
    <property type="molecule type" value="Genomic_DNA"/>
</dbReference>
<dbReference type="AlphaFoldDB" id="A0A0D0C3X8"/>
<organism evidence="1 2">
    <name type="scientific">Collybiopsis luxurians FD-317 M1</name>
    <dbReference type="NCBI Taxonomy" id="944289"/>
    <lineage>
        <taxon>Eukaryota</taxon>
        <taxon>Fungi</taxon>
        <taxon>Dikarya</taxon>
        <taxon>Basidiomycota</taxon>
        <taxon>Agaricomycotina</taxon>
        <taxon>Agaricomycetes</taxon>
        <taxon>Agaricomycetidae</taxon>
        <taxon>Agaricales</taxon>
        <taxon>Marasmiineae</taxon>
        <taxon>Omphalotaceae</taxon>
        <taxon>Collybiopsis</taxon>
        <taxon>Collybiopsis luxurians</taxon>
    </lineage>
</organism>
<gene>
    <name evidence="1" type="ORF">GYMLUDRAFT_242507</name>
</gene>
<proteinExistence type="predicted"/>
<evidence type="ECO:0000313" key="2">
    <source>
        <dbReference type="Proteomes" id="UP000053593"/>
    </source>
</evidence>
<dbReference type="OrthoDB" id="3044887at2759"/>
<dbReference type="InterPro" id="IPR014710">
    <property type="entry name" value="RmlC-like_jellyroll"/>
</dbReference>
<accession>A0A0D0C3X8</accession>
<dbReference type="Proteomes" id="UP000053593">
    <property type="component" value="Unassembled WGS sequence"/>
</dbReference>
<evidence type="ECO:0000313" key="1">
    <source>
        <dbReference type="EMBL" id="KIK62876.1"/>
    </source>
</evidence>
<keyword evidence="2" id="KW-1185">Reference proteome</keyword>
<dbReference type="Gene3D" id="2.60.120.10">
    <property type="entry name" value="Jelly Rolls"/>
    <property type="match status" value="1"/>
</dbReference>
<protein>
    <submittedName>
        <fullName evidence="1">Uncharacterized protein</fullName>
    </submittedName>
</protein>